<dbReference type="EMBL" id="JBHSGU010000002">
    <property type="protein sequence ID" value="MFC4699233.1"/>
    <property type="molecule type" value="Genomic_DNA"/>
</dbReference>
<feature type="transmembrane region" description="Helical" evidence="2">
    <location>
        <begin position="1000"/>
        <end position="1026"/>
    </location>
</feature>
<dbReference type="InterPro" id="IPR001036">
    <property type="entry name" value="Acrflvin-R"/>
</dbReference>
<proteinExistence type="predicted"/>
<keyword evidence="2" id="KW-1133">Transmembrane helix</keyword>
<evidence type="ECO:0000256" key="1">
    <source>
        <dbReference type="SAM" id="MobiDB-lite"/>
    </source>
</evidence>
<dbReference type="Proteomes" id="UP001595897">
    <property type="component" value="Unassembled WGS sequence"/>
</dbReference>
<evidence type="ECO:0000256" key="2">
    <source>
        <dbReference type="SAM" id="Phobius"/>
    </source>
</evidence>
<organism evidence="3 4">
    <name type="scientific">Glaciecola siphonariae</name>
    <dbReference type="NCBI Taxonomy" id="521012"/>
    <lineage>
        <taxon>Bacteria</taxon>
        <taxon>Pseudomonadati</taxon>
        <taxon>Pseudomonadota</taxon>
        <taxon>Gammaproteobacteria</taxon>
        <taxon>Alteromonadales</taxon>
        <taxon>Alteromonadaceae</taxon>
        <taxon>Glaciecola</taxon>
    </lineage>
</organism>
<dbReference type="SUPFAM" id="SSF82714">
    <property type="entry name" value="Multidrug efflux transporter AcrB TolC docking domain, DN and DC subdomains"/>
    <property type="match status" value="2"/>
</dbReference>
<dbReference type="InterPro" id="IPR027463">
    <property type="entry name" value="AcrB_DN_DC_subdom"/>
</dbReference>
<evidence type="ECO:0000313" key="4">
    <source>
        <dbReference type="Proteomes" id="UP001595897"/>
    </source>
</evidence>
<feature type="transmembrane region" description="Helical" evidence="2">
    <location>
        <begin position="391"/>
        <end position="416"/>
    </location>
</feature>
<feature type="transmembrane region" description="Helical" evidence="2">
    <location>
        <begin position="436"/>
        <end position="457"/>
    </location>
</feature>
<dbReference type="PRINTS" id="PR00702">
    <property type="entry name" value="ACRIFLAVINRP"/>
</dbReference>
<accession>A0ABV9LUB4</accession>
<sequence>MSEHIDTKSGLIAWFARNSVAANLLMWSIILGGIFGIIQVQKKIFPQFIINQVIVQVPYLGAAPQEVEEGVILKIEEAVKNLEGIKKITSTAREGLGTVSIEVEDGYDVQNMLDEVKVQVDAIPTFPANTEKPVVYRVKVPQDVLWVSVYGTVSERSLKEITKDMRDDIANLPGVSDVSVFGARDYEVSVEISENDLQAYNLTFDEVVRAIRATSIDIPGGSIKSENGDILLRAKGQAYTAYEFASIPLINRQDGTRLLLGDIASINDGFIEDNQFALFDGKPAMSIRVRAVGDQNALEISKQVNRYLDEQRDILPPNVSADSWGDSSFYLADRLNMMLSNMFFGALLVFLVLSLFLKIKLAFWVIVGLPVCFLGTLMLMPIQYIDVSINLLSLFGFILVLGIVVDDAIIMGESAYSEMDKHGHSMDNIIRGVKRVAMPATFGVLTTIAAFSPMLMVSGTFGVIWKTIGMVVILCLVFSLIESKLILPAHLAHMKVKPYDPDTANWFQRKREAFNELVKGFIANKYAPFLVKAVKYRYTTLATFVAMLILTIGLFGSGLVRFVFFPDIPSDFMVATIEMEAGSSLKQRDQAITNVMNGALAMENQISEETGAGVIKHFLAFDTGALSGQFFIELTKGETRDLTDKQIQEVWREKIPEMAGVRSFSIGGGGGPGGGSDLDFEFSSNNLQELTNVTAELRSYLEAYEGVSEINDTFSGGSDEIQLAVKPQAEALGISLSQLAQQVRYGFFGAEAQRIQRQDEEVKVMVRYPQEQRNSVGNLENMRVRAPNGDDIPFSQVADIELAKGYSSIIRVDGARSITVTGKVNKDLIDPGEVVSEVTNEVIPEILSRYPQVSFKLQGNSREQGEAMLSLAQGFLFALLAIFALMAIPLKSYSQPLIIMSVIPFGVVGAIIGHLLLGKAVSVLSICGIIALSGVVVNDSLIMVDFVNRARREGYRMIDAVVNAGTQRFRAIVLTSLTTFMGLMPIVFERSLQAQIVIPMAISLAFGILFATVITLLLVPSLYLILDDFKTAFRGKKGKRVDASKSQDDNPNEANGDFAAEGK</sequence>
<feature type="region of interest" description="Disordered" evidence="1">
    <location>
        <begin position="1036"/>
        <end position="1063"/>
    </location>
</feature>
<dbReference type="Gene3D" id="1.20.1640.10">
    <property type="entry name" value="Multidrug efflux transporter AcrB transmembrane domain"/>
    <property type="match status" value="2"/>
</dbReference>
<feature type="transmembrane region" description="Helical" evidence="2">
    <location>
        <begin position="867"/>
        <end position="890"/>
    </location>
</feature>
<protein>
    <submittedName>
        <fullName evidence="3">Efflux RND transporter permease subunit</fullName>
    </submittedName>
</protein>
<dbReference type="Gene3D" id="3.30.70.1320">
    <property type="entry name" value="Multidrug efflux transporter AcrB pore domain like"/>
    <property type="match status" value="1"/>
</dbReference>
<comment type="caution">
    <text evidence="3">The sequence shown here is derived from an EMBL/GenBank/DDBJ whole genome shotgun (WGS) entry which is preliminary data.</text>
</comment>
<dbReference type="PANTHER" id="PTHR32063">
    <property type="match status" value="1"/>
</dbReference>
<evidence type="ECO:0000313" key="3">
    <source>
        <dbReference type="EMBL" id="MFC4699233.1"/>
    </source>
</evidence>
<dbReference type="Gene3D" id="3.30.70.1430">
    <property type="entry name" value="Multidrug efflux transporter AcrB pore domain"/>
    <property type="match status" value="2"/>
</dbReference>
<keyword evidence="4" id="KW-1185">Reference proteome</keyword>
<name>A0ABV9LUB4_9ALTE</name>
<dbReference type="Pfam" id="PF00873">
    <property type="entry name" value="ACR_tran"/>
    <property type="match status" value="1"/>
</dbReference>
<gene>
    <name evidence="3" type="ORF">ACFO4O_03560</name>
</gene>
<dbReference type="Gene3D" id="3.30.2090.10">
    <property type="entry name" value="Multidrug efflux transporter AcrB TolC docking domain, DN and DC subdomains"/>
    <property type="match status" value="2"/>
</dbReference>
<feature type="transmembrane region" description="Helical" evidence="2">
    <location>
        <begin position="541"/>
        <end position="564"/>
    </location>
</feature>
<dbReference type="PANTHER" id="PTHR32063:SF33">
    <property type="entry name" value="RND SUPERFAMILY EFFLUX PUMP PERMEASE COMPONENT"/>
    <property type="match status" value="1"/>
</dbReference>
<feature type="transmembrane region" description="Helical" evidence="2">
    <location>
        <begin position="923"/>
        <end position="948"/>
    </location>
</feature>
<dbReference type="RefSeq" id="WP_382405987.1">
    <property type="nucleotide sequence ID" value="NZ_JBHSGU010000002.1"/>
</dbReference>
<feature type="transmembrane region" description="Helical" evidence="2">
    <location>
        <begin position="897"/>
        <end position="917"/>
    </location>
</feature>
<reference evidence="4" key="1">
    <citation type="journal article" date="2019" name="Int. J. Syst. Evol. Microbiol.">
        <title>The Global Catalogue of Microorganisms (GCM) 10K type strain sequencing project: providing services to taxonomists for standard genome sequencing and annotation.</title>
        <authorList>
            <consortium name="The Broad Institute Genomics Platform"/>
            <consortium name="The Broad Institute Genome Sequencing Center for Infectious Disease"/>
            <person name="Wu L."/>
            <person name="Ma J."/>
        </authorList>
    </citation>
    <scope>NUCLEOTIDE SEQUENCE [LARGE SCALE GENOMIC DNA]</scope>
    <source>
        <strain evidence="4">KACC 12507</strain>
    </source>
</reference>
<dbReference type="SUPFAM" id="SSF82693">
    <property type="entry name" value="Multidrug efflux transporter AcrB pore domain, PN1, PN2, PC1 and PC2 subdomains"/>
    <property type="match status" value="2"/>
</dbReference>
<feature type="transmembrane region" description="Helical" evidence="2">
    <location>
        <begin position="363"/>
        <end position="385"/>
    </location>
</feature>
<feature type="transmembrane region" description="Helical" evidence="2">
    <location>
        <begin position="20"/>
        <end position="38"/>
    </location>
</feature>
<feature type="transmembrane region" description="Helical" evidence="2">
    <location>
        <begin position="337"/>
        <end position="356"/>
    </location>
</feature>
<dbReference type="SUPFAM" id="SSF82866">
    <property type="entry name" value="Multidrug efflux transporter AcrB transmembrane domain"/>
    <property type="match status" value="2"/>
</dbReference>
<dbReference type="Gene3D" id="3.30.70.1440">
    <property type="entry name" value="Multidrug efflux transporter AcrB pore domain"/>
    <property type="match status" value="1"/>
</dbReference>
<keyword evidence="2" id="KW-0472">Membrane</keyword>
<feature type="transmembrane region" description="Helical" evidence="2">
    <location>
        <begin position="463"/>
        <end position="481"/>
    </location>
</feature>
<feature type="transmembrane region" description="Helical" evidence="2">
    <location>
        <begin position="969"/>
        <end position="988"/>
    </location>
</feature>
<keyword evidence="2" id="KW-0812">Transmembrane</keyword>